<feature type="transmembrane region" description="Helical" evidence="6">
    <location>
        <begin position="45"/>
        <end position="63"/>
    </location>
</feature>
<comment type="caution">
    <text evidence="7">The sequence shown here is derived from an EMBL/GenBank/DDBJ whole genome shotgun (WGS) entry which is preliminary data.</text>
</comment>
<keyword evidence="8" id="KW-1185">Reference proteome</keyword>
<evidence type="ECO:0000313" key="8">
    <source>
        <dbReference type="Proteomes" id="UP000036045"/>
    </source>
</evidence>
<keyword evidence="5 6" id="KW-0472">Membrane</keyword>
<dbReference type="Proteomes" id="UP000036045">
    <property type="component" value="Unassembled WGS sequence"/>
</dbReference>
<evidence type="ECO:0000313" key="7">
    <source>
        <dbReference type="EMBL" id="KLV27943.1"/>
    </source>
</evidence>
<dbReference type="PATRIC" id="fig|1397.4.peg.1941"/>
<keyword evidence="4 6" id="KW-1133">Transmembrane helix</keyword>
<evidence type="ECO:0000256" key="4">
    <source>
        <dbReference type="ARBA" id="ARBA00022989"/>
    </source>
</evidence>
<feature type="transmembrane region" description="Helical" evidence="6">
    <location>
        <begin position="75"/>
        <end position="96"/>
    </location>
</feature>
<keyword evidence="3 6" id="KW-0812">Transmembrane</keyword>
<evidence type="ECO:0000256" key="1">
    <source>
        <dbReference type="ARBA" id="ARBA00004651"/>
    </source>
</evidence>
<protein>
    <submittedName>
        <fullName evidence="7">Holin-like protein</fullName>
    </submittedName>
</protein>
<dbReference type="OrthoDB" id="3176438at2"/>
<dbReference type="GO" id="GO:0005886">
    <property type="term" value="C:plasma membrane"/>
    <property type="evidence" value="ECO:0007669"/>
    <property type="project" value="UniProtKB-SubCell"/>
</dbReference>
<name>A0A0J1IPS4_NIACI</name>
<reference evidence="7 8" key="1">
    <citation type="submission" date="2015-05" db="EMBL/GenBank/DDBJ databases">
        <title>Whole genome sequence and identification of bacterial endophytes from Costus igneus.</title>
        <authorList>
            <person name="Lee Y.P."/>
            <person name="Gan H.M."/>
            <person name="Eng W."/>
            <person name="Wheatley M.S."/>
            <person name="Caraballo A."/>
            <person name="Polter S."/>
            <person name="Savka M.A."/>
            <person name="Hudson A.O."/>
        </authorList>
    </citation>
    <scope>NUCLEOTIDE SEQUENCE [LARGE SCALE GENOMIC DNA]</scope>
    <source>
        <strain evidence="7 8">RIT379</strain>
    </source>
</reference>
<keyword evidence="2" id="KW-1003">Cell membrane</keyword>
<dbReference type="PANTHER" id="PTHR33931:SF2">
    <property type="entry name" value="HOLIN-LIKE PROTEIN CIDA"/>
    <property type="match status" value="1"/>
</dbReference>
<comment type="subcellular location">
    <subcellularLocation>
        <location evidence="1">Cell membrane</location>
        <topology evidence="1">Multi-pass membrane protein</topology>
    </subcellularLocation>
</comment>
<proteinExistence type="predicted"/>
<dbReference type="InterPro" id="IPR005538">
    <property type="entry name" value="LrgA/CidA"/>
</dbReference>
<evidence type="ECO:0000256" key="2">
    <source>
        <dbReference type="ARBA" id="ARBA00022475"/>
    </source>
</evidence>
<dbReference type="Pfam" id="PF03788">
    <property type="entry name" value="LrgA"/>
    <property type="match status" value="1"/>
</dbReference>
<dbReference type="PANTHER" id="PTHR33931">
    <property type="entry name" value="HOLIN-LIKE PROTEIN CIDA-RELATED"/>
    <property type="match status" value="1"/>
</dbReference>
<feature type="transmembrane region" description="Helical" evidence="6">
    <location>
        <begin position="20"/>
        <end position="39"/>
    </location>
</feature>
<accession>A0A0J1IPS4</accession>
<gene>
    <name evidence="7" type="ORF">ABW02_03350</name>
</gene>
<evidence type="ECO:0000256" key="3">
    <source>
        <dbReference type="ARBA" id="ARBA00022692"/>
    </source>
</evidence>
<sequence length="138" mass="15537">MEDFIPSNEYQKVISLKNIVIIAGQIIFLHVFLFIGMGIKMIVTIPIPASMIGLIILFIGLKLKLVKVEWVEKGAAWLLAELLLFFIPSAVGIVNYNEIFNIKGIETVLLIAISTFFVMGATGFTAEKIYNRKRRFSK</sequence>
<dbReference type="NCBIfam" id="NF002460">
    <property type="entry name" value="PRK01658.1"/>
    <property type="match status" value="1"/>
</dbReference>
<dbReference type="EMBL" id="LDPH01000002">
    <property type="protein sequence ID" value="KLV27943.1"/>
    <property type="molecule type" value="Genomic_DNA"/>
</dbReference>
<dbReference type="AlphaFoldDB" id="A0A0J1IPS4"/>
<organism evidence="7 8">
    <name type="scientific">Niallia circulans</name>
    <name type="common">Bacillus circulans</name>
    <dbReference type="NCBI Taxonomy" id="1397"/>
    <lineage>
        <taxon>Bacteria</taxon>
        <taxon>Bacillati</taxon>
        <taxon>Bacillota</taxon>
        <taxon>Bacilli</taxon>
        <taxon>Bacillales</taxon>
        <taxon>Bacillaceae</taxon>
        <taxon>Niallia</taxon>
    </lineage>
</organism>
<feature type="transmembrane region" description="Helical" evidence="6">
    <location>
        <begin position="108"/>
        <end position="126"/>
    </location>
</feature>
<evidence type="ECO:0000256" key="5">
    <source>
        <dbReference type="ARBA" id="ARBA00023136"/>
    </source>
</evidence>
<evidence type="ECO:0000256" key="6">
    <source>
        <dbReference type="SAM" id="Phobius"/>
    </source>
</evidence>